<evidence type="ECO:0000313" key="11">
    <source>
        <dbReference type="Proteomes" id="UP000694388"/>
    </source>
</evidence>
<keyword evidence="11" id="KW-1185">Reference proteome</keyword>
<evidence type="ECO:0008006" key="12">
    <source>
        <dbReference type="Google" id="ProtNLM"/>
    </source>
</evidence>
<organism evidence="10 11">
    <name type="scientific">Eptatretus burgeri</name>
    <name type="common">Inshore hagfish</name>
    <dbReference type="NCBI Taxonomy" id="7764"/>
    <lineage>
        <taxon>Eukaryota</taxon>
        <taxon>Metazoa</taxon>
        <taxon>Chordata</taxon>
        <taxon>Craniata</taxon>
        <taxon>Vertebrata</taxon>
        <taxon>Cyclostomata</taxon>
        <taxon>Myxini</taxon>
        <taxon>Myxiniformes</taxon>
        <taxon>Myxinidae</taxon>
        <taxon>Eptatretinae</taxon>
        <taxon>Eptatretus</taxon>
    </lineage>
</organism>
<evidence type="ECO:0000256" key="4">
    <source>
        <dbReference type="ARBA" id="ARBA00022807"/>
    </source>
</evidence>
<dbReference type="AlphaFoldDB" id="A0A8C4QFB6"/>
<dbReference type="InterPro" id="IPR039417">
    <property type="entry name" value="Peptidase_C1A_papain-like"/>
</dbReference>
<comment type="similarity">
    <text evidence="1">Belongs to the peptidase C1 family.</text>
</comment>
<keyword evidence="5" id="KW-0865">Zymogen</keyword>
<dbReference type="PANTHER" id="PTHR12411">
    <property type="entry name" value="CYSTEINE PROTEASE FAMILY C1-RELATED"/>
    <property type="match status" value="1"/>
</dbReference>
<feature type="signal peptide" evidence="7">
    <location>
        <begin position="1"/>
        <end position="16"/>
    </location>
</feature>
<dbReference type="GO" id="GO:0006508">
    <property type="term" value="P:proteolysis"/>
    <property type="evidence" value="ECO:0007669"/>
    <property type="project" value="UniProtKB-KW"/>
</dbReference>
<dbReference type="SMART" id="SM00848">
    <property type="entry name" value="Inhibitor_I29"/>
    <property type="match status" value="1"/>
</dbReference>
<dbReference type="InterPro" id="IPR013128">
    <property type="entry name" value="Peptidase_C1A"/>
</dbReference>
<dbReference type="PROSITE" id="PS00139">
    <property type="entry name" value="THIOL_PROTEASE_CYS"/>
    <property type="match status" value="1"/>
</dbReference>
<dbReference type="Gene3D" id="3.90.70.10">
    <property type="entry name" value="Cysteine proteinases"/>
    <property type="match status" value="1"/>
</dbReference>
<evidence type="ECO:0000259" key="9">
    <source>
        <dbReference type="SMART" id="SM00848"/>
    </source>
</evidence>
<dbReference type="Ensembl" id="ENSEBUT00000014721.1">
    <property type="protein sequence ID" value="ENSEBUP00000014144.1"/>
    <property type="gene ID" value="ENSEBUG00000008819.1"/>
</dbReference>
<sequence length="370" mass="41185">MANIYVFLALVVAANALDWESWKQQYGKTYLGRGEEVLRKKVWESNLQIVQQHNALADQGKATYQMGMNAYADLYNEEFMALKNGGCFLQPKEKKSEASTFQPLTGVSLPAAIDWRDYGYVTDVKDQGQCGSCWSFSSTGSLEGQVYAQRGQLLSLSEQQLVDCSRNYGNYGCNGGYMDNAFKYIKSAGGIEMESSYPYTARDGQCAYDSYRAAARCTGYVDIPYGSESALQQAVGTIGPIAVAIDATGYGFQMYTSGVYYNPSCSTSYLDHAVLAAGYGTLNGQDYWLVKNSWGTSWGDQGYIKMARNKNNHCGIGPWPATPTSEHKSSPPPRTYISKFMDTLHYYCIHKIDLFWMKSCLFNFGECFTL</sequence>
<dbReference type="InterPro" id="IPR025661">
    <property type="entry name" value="Pept_asp_AS"/>
</dbReference>
<evidence type="ECO:0000256" key="6">
    <source>
        <dbReference type="ARBA" id="ARBA00023157"/>
    </source>
</evidence>
<name>A0A8C4QFB6_EPTBU</name>
<reference evidence="10" key="1">
    <citation type="submission" date="2025-08" db="UniProtKB">
        <authorList>
            <consortium name="Ensembl"/>
        </authorList>
    </citation>
    <scope>IDENTIFICATION</scope>
</reference>
<dbReference type="InterPro" id="IPR038765">
    <property type="entry name" value="Papain-like_cys_pep_sf"/>
</dbReference>
<evidence type="ECO:0000256" key="5">
    <source>
        <dbReference type="ARBA" id="ARBA00023145"/>
    </source>
</evidence>
<keyword evidence="4" id="KW-0788">Thiol protease</keyword>
<dbReference type="PROSITE" id="PS00639">
    <property type="entry name" value="THIOL_PROTEASE_HIS"/>
    <property type="match status" value="1"/>
</dbReference>
<dbReference type="PROSITE" id="PS00640">
    <property type="entry name" value="THIOL_PROTEASE_ASN"/>
    <property type="match status" value="1"/>
</dbReference>
<dbReference type="SUPFAM" id="SSF54001">
    <property type="entry name" value="Cysteine proteinases"/>
    <property type="match status" value="1"/>
</dbReference>
<evidence type="ECO:0000259" key="8">
    <source>
        <dbReference type="SMART" id="SM00645"/>
    </source>
</evidence>
<dbReference type="PRINTS" id="PR00705">
    <property type="entry name" value="PAPAIN"/>
</dbReference>
<evidence type="ECO:0000313" key="10">
    <source>
        <dbReference type="Ensembl" id="ENSEBUP00000014144.1"/>
    </source>
</evidence>
<dbReference type="GeneTree" id="ENSGT00940000153321"/>
<feature type="domain" description="Cathepsin propeptide inhibitor" evidence="9">
    <location>
        <begin position="19"/>
        <end position="79"/>
    </location>
</feature>
<dbReference type="InterPro" id="IPR000668">
    <property type="entry name" value="Peptidase_C1A_C"/>
</dbReference>
<reference evidence="10" key="2">
    <citation type="submission" date="2025-09" db="UniProtKB">
        <authorList>
            <consortium name="Ensembl"/>
        </authorList>
    </citation>
    <scope>IDENTIFICATION</scope>
</reference>
<dbReference type="InterPro" id="IPR025660">
    <property type="entry name" value="Pept_his_AS"/>
</dbReference>
<dbReference type="InterPro" id="IPR000169">
    <property type="entry name" value="Pept_cys_AS"/>
</dbReference>
<keyword evidence="7" id="KW-0732">Signal</keyword>
<dbReference type="Pfam" id="PF00112">
    <property type="entry name" value="Peptidase_C1"/>
    <property type="match status" value="1"/>
</dbReference>
<keyword evidence="2" id="KW-0645">Protease</keyword>
<dbReference type="GO" id="GO:0008234">
    <property type="term" value="F:cysteine-type peptidase activity"/>
    <property type="evidence" value="ECO:0007669"/>
    <property type="project" value="UniProtKB-KW"/>
</dbReference>
<accession>A0A8C4QFB6</accession>
<keyword evidence="3" id="KW-0378">Hydrolase</keyword>
<dbReference type="SMART" id="SM00645">
    <property type="entry name" value="Pept_C1"/>
    <property type="match status" value="1"/>
</dbReference>
<evidence type="ECO:0000256" key="3">
    <source>
        <dbReference type="ARBA" id="ARBA00022801"/>
    </source>
</evidence>
<dbReference type="InterPro" id="IPR013201">
    <property type="entry name" value="Prot_inhib_I29"/>
</dbReference>
<dbReference type="Proteomes" id="UP000694388">
    <property type="component" value="Unplaced"/>
</dbReference>
<dbReference type="FunFam" id="3.90.70.10:FF:000006">
    <property type="entry name" value="Cathepsin S"/>
    <property type="match status" value="1"/>
</dbReference>
<evidence type="ECO:0000256" key="1">
    <source>
        <dbReference type="ARBA" id="ARBA00008455"/>
    </source>
</evidence>
<protein>
    <recommendedName>
        <fullName evidence="12">Cathepsin L</fullName>
    </recommendedName>
</protein>
<keyword evidence="6" id="KW-1015">Disulfide bond</keyword>
<evidence type="ECO:0000256" key="7">
    <source>
        <dbReference type="SAM" id="SignalP"/>
    </source>
</evidence>
<feature type="chain" id="PRO_5034846361" description="Cathepsin L" evidence="7">
    <location>
        <begin position="17"/>
        <end position="370"/>
    </location>
</feature>
<feature type="domain" description="Peptidase C1A papain C-terminal" evidence="8">
    <location>
        <begin position="109"/>
        <end position="324"/>
    </location>
</feature>
<dbReference type="Pfam" id="PF08246">
    <property type="entry name" value="Inhibitor_I29"/>
    <property type="match status" value="1"/>
</dbReference>
<evidence type="ECO:0000256" key="2">
    <source>
        <dbReference type="ARBA" id="ARBA00022670"/>
    </source>
</evidence>
<dbReference type="CDD" id="cd02248">
    <property type="entry name" value="Peptidase_C1A"/>
    <property type="match status" value="1"/>
</dbReference>
<proteinExistence type="inferred from homology"/>